<dbReference type="AlphaFoldDB" id="A0A1H9W6F8"/>
<protein>
    <submittedName>
        <fullName evidence="2">Proline racemase/trans-L-3-hydroxyproline dehydratase</fullName>
    </submittedName>
</protein>
<sequence length="335" mass="36945">MIFNQMIQTIETHTYGEPTRIINGGLLKLKGETVAEQRDYMAENYDWLRRSLIQEPRGHRDMFGALLLPPTQEGIDFGVIFMDNTNFLNMCGHATIGVATAIVEMGFVEAVEPETKLVLETPAGLVYPVCKIENNRVSSVSFENVPGFLEQRDVKLNVEGIGEITTDISFGGNYFAWVDVEQLDVEIDVANGTKLKKYAALIKEEVNKQLTVQHPTKPYINKVDIVTFFGKPTLPEATYKNVHVFSDRQADRSPGGTGTTAMVSRMVGRGELDIGEEVVCEGFVGGTFTGKALNRVKLGDVDAVATEVTGTAFVTGFQNILIDPNDPFKHGFKVD</sequence>
<reference evidence="3" key="1">
    <citation type="submission" date="2016-10" db="EMBL/GenBank/DDBJ databases">
        <authorList>
            <person name="Varghese N."/>
            <person name="Submissions S."/>
        </authorList>
    </citation>
    <scope>NUCLEOTIDE SEQUENCE [LARGE SCALE GENOMIC DNA]</scope>
    <source>
        <strain evidence="3">S9</strain>
    </source>
</reference>
<dbReference type="PANTHER" id="PTHR33442">
    <property type="entry name" value="TRANS-3-HYDROXY-L-PROLINE DEHYDRATASE"/>
    <property type="match status" value="1"/>
</dbReference>
<dbReference type="EMBL" id="FOGT01000014">
    <property type="protein sequence ID" value="SES29359.1"/>
    <property type="molecule type" value="Genomic_DNA"/>
</dbReference>
<gene>
    <name evidence="2" type="ORF">SAMN05518684_114105</name>
</gene>
<dbReference type="SFLD" id="SFLDS00028">
    <property type="entry name" value="Proline_Racemase"/>
    <property type="match status" value="1"/>
</dbReference>
<comment type="similarity">
    <text evidence="1">Belongs to the proline racemase family.</text>
</comment>
<evidence type="ECO:0000256" key="1">
    <source>
        <dbReference type="ARBA" id="ARBA00007529"/>
    </source>
</evidence>
<dbReference type="FunFam" id="3.10.310.10:FF:000003">
    <property type="entry name" value="Proline racemase"/>
    <property type="match status" value="1"/>
</dbReference>
<dbReference type="RefSeq" id="WP_093054267.1">
    <property type="nucleotide sequence ID" value="NZ_FOGT01000014.1"/>
</dbReference>
<dbReference type="Pfam" id="PF05544">
    <property type="entry name" value="Pro_racemase"/>
    <property type="match status" value="1"/>
</dbReference>
<proteinExistence type="inferred from homology"/>
<accession>A0A1H9W6F8</accession>
<dbReference type="OrthoDB" id="181267at2"/>
<evidence type="ECO:0000313" key="3">
    <source>
        <dbReference type="Proteomes" id="UP000198571"/>
    </source>
</evidence>
<evidence type="ECO:0000313" key="2">
    <source>
        <dbReference type="EMBL" id="SES29359.1"/>
    </source>
</evidence>
<dbReference type="STRING" id="1601833.SAMN05518684_114105"/>
<dbReference type="PANTHER" id="PTHR33442:SF5">
    <property type="entry name" value="BIFUNCTIONAL TRANS-3-HYDROXY-L-PROLINE DEHYDRATASE_2-EPIMERASE"/>
    <property type="match status" value="1"/>
</dbReference>
<dbReference type="Proteomes" id="UP000198571">
    <property type="component" value="Unassembled WGS sequence"/>
</dbReference>
<dbReference type="PIRSF" id="PIRSF029792">
    <property type="entry name" value="Pro_racemase"/>
    <property type="match status" value="1"/>
</dbReference>
<name>A0A1H9W6F8_9BACI</name>
<keyword evidence="3" id="KW-1185">Reference proteome</keyword>
<dbReference type="InterPro" id="IPR008794">
    <property type="entry name" value="Pro_racemase_fam"/>
</dbReference>
<organism evidence="2 3">
    <name type="scientific">Salipaludibacillus aurantiacus</name>
    <dbReference type="NCBI Taxonomy" id="1601833"/>
    <lineage>
        <taxon>Bacteria</taxon>
        <taxon>Bacillati</taxon>
        <taxon>Bacillota</taxon>
        <taxon>Bacilli</taxon>
        <taxon>Bacillales</taxon>
        <taxon>Bacillaceae</taxon>
    </lineage>
</organism>
<dbReference type="SUPFAM" id="SSF54506">
    <property type="entry name" value="Diaminopimelate epimerase-like"/>
    <property type="match status" value="1"/>
</dbReference>
<dbReference type="Gene3D" id="3.10.310.10">
    <property type="entry name" value="Diaminopimelate Epimerase, Chain A, domain 1"/>
    <property type="match status" value="2"/>
</dbReference>
<dbReference type="GO" id="GO:0047580">
    <property type="term" value="F:4-hydroxyproline epimerase activity"/>
    <property type="evidence" value="ECO:0007669"/>
    <property type="project" value="TreeGrafter"/>
</dbReference>